<evidence type="ECO:0000256" key="1">
    <source>
        <dbReference type="SAM" id="MobiDB-lite"/>
    </source>
</evidence>
<dbReference type="Proteomes" id="UP000823775">
    <property type="component" value="Unassembled WGS sequence"/>
</dbReference>
<accession>A0ABS8RIR6</accession>
<sequence>MAICTVFSPISLEINGHRQITRQTGSGVSAQDPEHPHSALDPSVVDQEAFLSRVSYNRVPFMVPQKWRAAIALSLSFMAVSRSANAVSRCWITKSRSANAAFFSITALSRSSTAASLSSSHSDFSYSWPESLRDPSSDKEVRSTTVKVILVNYVTADHNVKINPKKLK</sequence>
<reference evidence="2 3" key="1">
    <citation type="journal article" date="2021" name="BMC Genomics">
        <title>Datura genome reveals duplications of psychoactive alkaloid biosynthetic genes and high mutation rate following tissue culture.</title>
        <authorList>
            <person name="Rajewski A."/>
            <person name="Carter-House D."/>
            <person name="Stajich J."/>
            <person name="Litt A."/>
        </authorList>
    </citation>
    <scope>NUCLEOTIDE SEQUENCE [LARGE SCALE GENOMIC DNA]</scope>
    <source>
        <strain evidence="2">AR-01</strain>
    </source>
</reference>
<evidence type="ECO:0000313" key="2">
    <source>
        <dbReference type="EMBL" id="MCD7446518.1"/>
    </source>
</evidence>
<feature type="region of interest" description="Disordered" evidence="1">
    <location>
        <begin position="117"/>
        <end position="137"/>
    </location>
</feature>
<dbReference type="EMBL" id="JACEIK010000015">
    <property type="protein sequence ID" value="MCD7446518.1"/>
    <property type="molecule type" value="Genomic_DNA"/>
</dbReference>
<gene>
    <name evidence="2" type="ORF">HAX54_009199</name>
</gene>
<keyword evidence="3" id="KW-1185">Reference proteome</keyword>
<comment type="caution">
    <text evidence="2">The sequence shown here is derived from an EMBL/GenBank/DDBJ whole genome shotgun (WGS) entry which is preliminary data.</text>
</comment>
<name>A0ABS8RIR6_DATST</name>
<evidence type="ECO:0000313" key="3">
    <source>
        <dbReference type="Proteomes" id="UP000823775"/>
    </source>
</evidence>
<protein>
    <submittedName>
        <fullName evidence="2">Uncharacterized protein</fullName>
    </submittedName>
</protein>
<feature type="region of interest" description="Disordered" evidence="1">
    <location>
        <begin position="21"/>
        <end position="40"/>
    </location>
</feature>
<feature type="compositionally biased region" description="Low complexity" evidence="1">
    <location>
        <begin position="117"/>
        <end position="127"/>
    </location>
</feature>
<organism evidence="2 3">
    <name type="scientific">Datura stramonium</name>
    <name type="common">Jimsonweed</name>
    <name type="synonym">Common thornapple</name>
    <dbReference type="NCBI Taxonomy" id="4076"/>
    <lineage>
        <taxon>Eukaryota</taxon>
        <taxon>Viridiplantae</taxon>
        <taxon>Streptophyta</taxon>
        <taxon>Embryophyta</taxon>
        <taxon>Tracheophyta</taxon>
        <taxon>Spermatophyta</taxon>
        <taxon>Magnoliopsida</taxon>
        <taxon>eudicotyledons</taxon>
        <taxon>Gunneridae</taxon>
        <taxon>Pentapetalae</taxon>
        <taxon>asterids</taxon>
        <taxon>lamiids</taxon>
        <taxon>Solanales</taxon>
        <taxon>Solanaceae</taxon>
        <taxon>Solanoideae</taxon>
        <taxon>Datureae</taxon>
        <taxon>Datura</taxon>
    </lineage>
</organism>
<proteinExistence type="predicted"/>